<sequence length="229" mass="25383">MFDRPRCVGLTVDCLWQQCCHLRRFQKDRFGLSNENIKLTAIMKINLTLPTLTVLGLTIGISSISVGNTHHINSKLSEKSVAVVSQKRQFDLDADKTSIGRLKLNMNINKVRKILGTPLQQKQKVSIDDNCGTSGNYIVTFKYSKTEVSLLGKNPNSAAIENITTSNPSLATSEGIRVGDSIAKAKKVYAKYESGQIEGRLVYGTISTLSFKTNGDRITQISLNYDRCY</sequence>
<keyword evidence="2" id="KW-1185">Reference proteome</keyword>
<proteinExistence type="predicted"/>
<dbReference type="Proteomes" id="UP000238937">
    <property type="component" value="Unassembled WGS sequence"/>
</dbReference>
<reference evidence="1 2" key="1">
    <citation type="submission" date="2018-03" db="EMBL/GenBank/DDBJ databases">
        <title>The ancient ancestry and fast evolution of plastids.</title>
        <authorList>
            <person name="Moore K.R."/>
            <person name="Magnabosco C."/>
            <person name="Momper L."/>
            <person name="Gold D.A."/>
            <person name="Bosak T."/>
            <person name="Fournier G.P."/>
        </authorList>
    </citation>
    <scope>NUCLEOTIDE SEQUENCE [LARGE SCALE GENOMIC DNA]</scope>
    <source>
        <strain evidence="1 2">CCALA 037</strain>
    </source>
</reference>
<evidence type="ECO:0000313" key="2">
    <source>
        <dbReference type="Proteomes" id="UP000238937"/>
    </source>
</evidence>
<evidence type="ECO:0000313" key="1">
    <source>
        <dbReference type="EMBL" id="PSB57448.1"/>
    </source>
</evidence>
<accession>A0A2T1GI96</accession>
<dbReference type="AlphaFoldDB" id="A0A2T1GI96"/>
<comment type="caution">
    <text evidence="1">The sequence shown here is derived from an EMBL/GenBank/DDBJ whole genome shotgun (WGS) entry which is preliminary data.</text>
</comment>
<gene>
    <name evidence="1" type="ORF">C7B77_08310</name>
</gene>
<protein>
    <submittedName>
        <fullName evidence="1">Uncharacterized protein</fullName>
    </submittedName>
</protein>
<name>A0A2T1GI96_9CYAN</name>
<dbReference type="EMBL" id="PVWO01000076">
    <property type="protein sequence ID" value="PSB57448.1"/>
    <property type="molecule type" value="Genomic_DNA"/>
</dbReference>
<organism evidence="1 2">
    <name type="scientific">Chamaesiphon polymorphus CCALA 037</name>
    <dbReference type="NCBI Taxonomy" id="2107692"/>
    <lineage>
        <taxon>Bacteria</taxon>
        <taxon>Bacillati</taxon>
        <taxon>Cyanobacteriota</taxon>
        <taxon>Cyanophyceae</taxon>
        <taxon>Gomontiellales</taxon>
        <taxon>Chamaesiphonaceae</taxon>
        <taxon>Chamaesiphon</taxon>
    </lineage>
</organism>